<name>A0A2H0DXA9_9BACT</name>
<dbReference type="AlphaFoldDB" id="A0A2H0DXA9"/>
<evidence type="ECO:0000313" key="1">
    <source>
        <dbReference type="EMBL" id="PIP86814.1"/>
    </source>
</evidence>
<organism evidence="1 2">
    <name type="scientific">Candidatus Campbellbacteria bacterium CG22_combo_CG10-13_8_21_14_all_43_18</name>
    <dbReference type="NCBI Taxonomy" id="1974530"/>
    <lineage>
        <taxon>Bacteria</taxon>
        <taxon>Candidatus Campbelliibacteriota</taxon>
    </lineage>
</organism>
<dbReference type="Proteomes" id="UP000231276">
    <property type="component" value="Unassembled WGS sequence"/>
</dbReference>
<reference evidence="1 2" key="1">
    <citation type="submission" date="2017-09" db="EMBL/GenBank/DDBJ databases">
        <title>Depth-based differentiation of microbial function through sediment-hosted aquifers and enrichment of novel symbionts in the deep terrestrial subsurface.</title>
        <authorList>
            <person name="Probst A.J."/>
            <person name="Ladd B."/>
            <person name="Jarett J.K."/>
            <person name="Geller-Mcgrath D.E."/>
            <person name="Sieber C.M."/>
            <person name="Emerson J.B."/>
            <person name="Anantharaman K."/>
            <person name="Thomas B.C."/>
            <person name="Malmstrom R."/>
            <person name="Stieglmeier M."/>
            <person name="Klingl A."/>
            <person name="Woyke T."/>
            <person name="Ryan C.M."/>
            <person name="Banfield J.F."/>
        </authorList>
    </citation>
    <scope>NUCLEOTIDE SEQUENCE [LARGE SCALE GENOMIC DNA]</scope>
    <source>
        <strain evidence="1">CG22_combo_CG10-13_8_21_14_all_43_18</strain>
    </source>
</reference>
<gene>
    <name evidence="1" type="ORF">COW82_00030</name>
</gene>
<protein>
    <submittedName>
        <fullName evidence="1">Uncharacterized protein</fullName>
    </submittedName>
</protein>
<proteinExistence type="predicted"/>
<comment type="caution">
    <text evidence="1">The sequence shown here is derived from an EMBL/GenBank/DDBJ whole genome shotgun (WGS) entry which is preliminary data.</text>
</comment>
<sequence length="106" mass="12793">MAEPRNFGEIMELLRRVHFRLSKLRGINDRNYLKFRGPYEEMVRIFRREMWMELWEAGVGTRKCPPNISPNLSDLDAKFFQETKGRLLRLRKELNDIPSLREEEPI</sequence>
<evidence type="ECO:0000313" key="2">
    <source>
        <dbReference type="Proteomes" id="UP000231276"/>
    </source>
</evidence>
<dbReference type="EMBL" id="PCTS01000001">
    <property type="protein sequence ID" value="PIP86814.1"/>
    <property type="molecule type" value="Genomic_DNA"/>
</dbReference>
<accession>A0A2H0DXA9</accession>